<comment type="caution">
    <text evidence="2">The sequence shown here is derived from an EMBL/GenBank/DDBJ whole genome shotgun (WGS) entry which is preliminary data.</text>
</comment>
<dbReference type="EMBL" id="SRPO01000245">
    <property type="protein sequence ID" value="KAG5935697.1"/>
    <property type="molecule type" value="Genomic_DNA"/>
</dbReference>
<dbReference type="Proteomes" id="UP000706124">
    <property type="component" value="Unassembled WGS sequence"/>
</dbReference>
<name>A0A9P7MAF2_9HYPO</name>
<dbReference type="AlphaFoldDB" id="A0A9P7MAF2"/>
<evidence type="ECO:0000256" key="1">
    <source>
        <dbReference type="SAM" id="MobiDB-lite"/>
    </source>
</evidence>
<evidence type="ECO:0000313" key="3">
    <source>
        <dbReference type="Proteomes" id="UP000706124"/>
    </source>
</evidence>
<dbReference type="Pfam" id="PF11034">
    <property type="entry name" value="Grg1"/>
    <property type="match status" value="1"/>
</dbReference>
<evidence type="ECO:0000313" key="2">
    <source>
        <dbReference type="EMBL" id="KAG5935697.1"/>
    </source>
</evidence>
<proteinExistence type="predicted"/>
<organism evidence="2 3">
    <name type="scientific">Claviceps pazoutovae</name>
    <dbReference type="NCBI Taxonomy" id="1649127"/>
    <lineage>
        <taxon>Eukaryota</taxon>
        <taxon>Fungi</taxon>
        <taxon>Dikarya</taxon>
        <taxon>Ascomycota</taxon>
        <taxon>Pezizomycotina</taxon>
        <taxon>Sordariomycetes</taxon>
        <taxon>Hypocreomycetidae</taxon>
        <taxon>Hypocreales</taxon>
        <taxon>Clavicipitaceae</taxon>
        <taxon>Claviceps</taxon>
    </lineage>
</organism>
<sequence>MTLISCQISGMGAARRKFILTAASAGSKEGNKNTAKGADVPCTDPDSVAKQAASDEATSNNTHNAQAEGDKQQL</sequence>
<reference evidence="2 3" key="1">
    <citation type="journal article" date="2020" name="bioRxiv">
        <title>Whole genome comparisons of ergot fungi reveals the divergence and evolution of species within the genus Claviceps are the result of varying mechanisms driving genome evolution and host range expansion.</title>
        <authorList>
            <person name="Wyka S.A."/>
            <person name="Mondo S.J."/>
            <person name="Liu M."/>
            <person name="Dettman J."/>
            <person name="Nalam V."/>
            <person name="Broders K.D."/>
        </authorList>
    </citation>
    <scope>NUCLEOTIDE SEQUENCE [LARGE SCALE GENOMIC DNA]</scope>
    <source>
        <strain evidence="2 3">CCC 1485</strain>
    </source>
</reference>
<accession>A0A9P7MAF2</accession>
<gene>
    <name evidence="2" type="ORF">E4U60_003009</name>
</gene>
<keyword evidence="3" id="KW-1185">Reference proteome</keyword>
<protein>
    <submittedName>
        <fullName evidence="2">Uncharacterized protein</fullName>
    </submittedName>
</protein>
<dbReference type="OrthoDB" id="4959924at2759"/>
<feature type="region of interest" description="Disordered" evidence="1">
    <location>
        <begin position="26"/>
        <end position="74"/>
    </location>
</feature>
<dbReference type="InterPro" id="IPR020100">
    <property type="entry name" value="Glc-repressible_Grg1"/>
</dbReference>
<feature type="compositionally biased region" description="Polar residues" evidence="1">
    <location>
        <begin position="56"/>
        <end position="65"/>
    </location>
</feature>